<dbReference type="EMBL" id="DUZY01000002">
    <property type="protein sequence ID" value="DAD26151.1"/>
    <property type="molecule type" value="Genomic_DNA"/>
</dbReference>
<organism evidence="1 2">
    <name type="scientific">Nelumbo nucifera</name>
    <name type="common">Sacred lotus</name>
    <dbReference type="NCBI Taxonomy" id="4432"/>
    <lineage>
        <taxon>Eukaryota</taxon>
        <taxon>Viridiplantae</taxon>
        <taxon>Streptophyta</taxon>
        <taxon>Embryophyta</taxon>
        <taxon>Tracheophyta</taxon>
        <taxon>Spermatophyta</taxon>
        <taxon>Magnoliopsida</taxon>
        <taxon>Proteales</taxon>
        <taxon>Nelumbonaceae</taxon>
        <taxon>Nelumbo</taxon>
    </lineage>
</organism>
<dbReference type="AlphaFoldDB" id="A0A822Y3I1"/>
<gene>
    <name evidence="1" type="ORF">HUJ06_027619</name>
</gene>
<comment type="caution">
    <text evidence="1">The sequence shown here is derived from an EMBL/GenBank/DDBJ whole genome shotgun (WGS) entry which is preliminary data.</text>
</comment>
<name>A0A822Y3I1_NELNU</name>
<evidence type="ECO:0000313" key="2">
    <source>
        <dbReference type="Proteomes" id="UP000607653"/>
    </source>
</evidence>
<proteinExistence type="predicted"/>
<sequence>MNFVHSCIYVDETPFMFGNSQLSKDTLLSQLFTFITLNLVKYLFSRSNSYFYTVETYFNKEIGRKIKDKESSD</sequence>
<reference evidence="1 2" key="1">
    <citation type="journal article" date="2020" name="Mol. Biol. Evol.">
        <title>Distinct Expression and Methylation Patterns for Genes with Different Fates following a Single Whole-Genome Duplication in Flowering Plants.</title>
        <authorList>
            <person name="Shi T."/>
            <person name="Rahmani R.S."/>
            <person name="Gugger P.F."/>
            <person name="Wang M."/>
            <person name="Li H."/>
            <person name="Zhang Y."/>
            <person name="Li Z."/>
            <person name="Wang Q."/>
            <person name="Van de Peer Y."/>
            <person name="Marchal K."/>
            <person name="Chen J."/>
        </authorList>
    </citation>
    <scope>NUCLEOTIDE SEQUENCE [LARGE SCALE GENOMIC DNA]</scope>
    <source>
        <tissue evidence="1">Leaf</tissue>
    </source>
</reference>
<dbReference type="Proteomes" id="UP000607653">
    <property type="component" value="Unassembled WGS sequence"/>
</dbReference>
<protein>
    <submittedName>
        <fullName evidence="1">Uncharacterized protein</fullName>
    </submittedName>
</protein>
<evidence type="ECO:0000313" key="1">
    <source>
        <dbReference type="EMBL" id="DAD26151.1"/>
    </source>
</evidence>
<accession>A0A822Y3I1</accession>
<keyword evidence="2" id="KW-1185">Reference proteome</keyword>